<dbReference type="Proteomes" id="UP001107558">
    <property type="component" value="Chromosome 2"/>
</dbReference>
<gene>
    <name evidence="2" type="ORF">PVAND_008457</name>
</gene>
<feature type="coiled-coil region" evidence="1">
    <location>
        <begin position="34"/>
        <end position="87"/>
    </location>
</feature>
<organism evidence="2 3">
    <name type="scientific">Polypedilum vanderplanki</name>
    <name type="common">Sleeping chironomid midge</name>
    <dbReference type="NCBI Taxonomy" id="319348"/>
    <lineage>
        <taxon>Eukaryota</taxon>
        <taxon>Metazoa</taxon>
        <taxon>Ecdysozoa</taxon>
        <taxon>Arthropoda</taxon>
        <taxon>Hexapoda</taxon>
        <taxon>Insecta</taxon>
        <taxon>Pterygota</taxon>
        <taxon>Neoptera</taxon>
        <taxon>Endopterygota</taxon>
        <taxon>Diptera</taxon>
        <taxon>Nematocera</taxon>
        <taxon>Chironomoidea</taxon>
        <taxon>Chironomidae</taxon>
        <taxon>Chironominae</taxon>
        <taxon>Polypedilum</taxon>
        <taxon>Polypedilum</taxon>
    </lineage>
</organism>
<proteinExistence type="predicted"/>
<evidence type="ECO:0000256" key="1">
    <source>
        <dbReference type="SAM" id="Coils"/>
    </source>
</evidence>
<reference evidence="2" key="1">
    <citation type="submission" date="2021-03" db="EMBL/GenBank/DDBJ databases">
        <title>Chromosome level genome of the anhydrobiotic midge Polypedilum vanderplanki.</title>
        <authorList>
            <person name="Yoshida Y."/>
            <person name="Kikawada T."/>
            <person name="Gusev O."/>
        </authorList>
    </citation>
    <scope>NUCLEOTIDE SEQUENCE</scope>
    <source>
        <strain evidence="2">NIAS01</strain>
        <tissue evidence="2">Whole body or cell culture</tissue>
    </source>
</reference>
<dbReference type="EMBL" id="JADBJN010000002">
    <property type="protein sequence ID" value="KAG5678823.1"/>
    <property type="molecule type" value="Genomic_DNA"/>
</dbReference>
<protein>
    <submittedName>
        <fullName evidence="2">Uncharacterized protein</fullName>
    </submittedName>
</protein>
<comment type="caution">
    <text evidence="2">The sequence shown here is derived from an EMBL/GenBank/DDBJ whole genome shotgun (WGS) entry which is preliminary data.</text>
</comment>
<evidence type="ECO:0000313" key="2">
    <source>
        <dbReference type="EMBL" id="KAG5678823.1"/>
    </source>
</evidence>
<keyword evidence="1" id="KW-0175">Coiled coil</keyword>
<name>A0A9J6CA23_POLVA</name>
<evidence type="ECO:0000313" key="3">
    <source>
        <dbReference type="Proteomes" id="UP001107558"/>
    </source>
</evidence>
<accession>A0A9J6CA23</accession>
<sequence length="149" mass="17727">MRSFRTKNPRSSKINHKEKKPSLIERRLALIDEIQAIKNEISVENQEYKNVVAKVIKEREILFEDRLQDMERKLSDLNKNVFKTKEVKKLIEDTRKIIDEVRNTNYEKYIDFGGICKVLVTETVKNKMEYLDSILAVLAEKEREKKNLK</sequence>
<dbReference type="AlphaFoldDB" id="A0A9J6CA23"/>
<keyword evidence="3" id="KW-1185">Reference proteome</keyword>